<name>A1DL14_NEOFI</name>
<dbReference type="GeneID" id="4583896"/>
<dbReference type="Proteomes" id="UP000006702">
    <property type="component" value="Unassembled WGS sequence"/>
</dbReference>
<dbReference type="VEuPathDB" id="FungiDB:NFIA_048220"/>
<evidence type="ECO:0000313" key="3">
    <source>
        <dbReference type="Proteomes" id="UP000006702"/>
    </source>
</evidence>
<keyword evidence="3" id="KW-1185">Reference proteome</keyword>
<accession>A1DL14</accession>
<feature type="region of interest" description="Disordered" evidence="1">
    <location>
        <begin position="115"/>
        <end position="203"/>
    </location>
</feature>
<dbReference type="KEGG" id="nfi:NFIA_048220"/>
<proteinExistence type="predicted"/>
<feature type="compositionally biased region" description="Polar residues" evidence="1">
    <location>
        <begin position="115"/>
        <end position="141"/>
    </location>
</feature>
<dbReference type="HOGENOM" id="CLU_1230239_0_0_1"/>
<organism evidence="2 3">
    <name type="scientific">Neosartorya fischeri (strain ATCC 1020 / DSM 3700 / CBS 544.65 / FGSC A1164 / JCM 1740 / NRRL 181 / WB 181)</name>
    <name type="common">Aspergillus fischerianus</name>
    <dbReference type="NCBI Taxonomy" id="331117"/>
    <lineage>
        <taxon>Eukaryota</taxon>
        <taxon>Fungi</taxon>
        <taxon>Dikarya</taxon>
        <taxon>Ascomycota</taxon>
        <taxon>Pezizomycotina</taxon>
        <taxon>Eurotiomycetes</taxon>
        <taxon>Eurotiomycetidae</taxon>
        <taxon>Eurotiales</taxon>
        <taxon>Aspergillaceae</taxon>
        <taxon>Aspergillus</taxon>
        <taxon>Aspergillus subgen. Fumigati</taxon>
    </lineage>
</organism>
<reference evidence="3" key="1">
    <citation type="journal article" date="2008" name="PLoS Genet.">
        <title>Genomic islands in the pathogenic filamentous fungus Aspergillus fumigatus.</title>
        <authorList>
            <person name="Fedorova N.D."/>
            <person name="Khaldi N."/>
            <person name="Joardar V.S."/>
            <person name="Maiti R."/>
            <person name="Amedeo P."/>
            <person name="Anderson M.J."/>
            <person name="Crabtree J."/>
            <person name="Silva J.C."/>
            <person name="Badger J.H."/>
            <person name="Albarraq A."/>
            <person name="Angiuoli S."/>
            <person name="Bussey H."/>
            <person name="Bowyer P."/>
            <person name="Cotty P.J."/>
            <person name="Dyer P.S."/>
            <person name="Egan A."/>
            <person name="Galens K."/>
            <person name="Fraser-Liggett C.M."/>
            <person name="Haas B.J."/>
            <person name="Inman J.M."/>
            <person name="Kent R."/>
            <person name="Lemieux S."/>
            <person name="Malavazi I."/>
            <person name="Orvis J."/>
            <person name="Roemer T."/>
            <person name="Ronning C.M."/>
            <person name="Sundaram J.P."/>
            <person name="Sutton G."/>
            <person name="Turner G."/>
            <person name="Venter J.C."/>
            <person name="White O.R."/>
            <person name="Whitty B.R."/>
            <person name="Youngman P."/>
            <person name="Wolfe K.H."/>
            <person name="Goldman G.H."/>
            <person name="Wortman J.R."/>
            <person name="Jiang B."/>
            <person name="Denning D.W."/>
            <person name="Nierman W.C."/>
        </authorList>
    </citation>
    <scope>NUCLEOTIDE SEQUENCE [LARGE SCALE GENOMIC DNA]</scope>
    <source>
        <strain evidence="3">ATCC 1020 / DSM 3700 / CBS 544.65 / FGSC A1164 / JCM 1740 / NRRL 181 / WB 181</strain>
    </source>
</reference>
<dbReference type="RefSeq" id="XP_001257382.1">
    <property type="nucleotide sequence ID" value="XM_001257381.1"/>
</dbReference>
<evidence type="ECO:0000313" key="2">
    <source>
        <dbReference type="EMBL" id="EAW15485.1"/>
    </source>
</evidence>
<evidence type="ECO:0000256" key="1">
    <source>
        <dbReference type="SAM" id="MobiDB-lite"/>
    </source>
</evidence>
<dbReference type="EMBL" id="DS027698">
    <property type="protein sequence ID" value="EAW15485.1"/>
    <property type="molecule type" value="Genomic_DNA"/>
</dbReference>
<gene>
    <name evidence="2" type="ORF">NFIA_048220</name>
</gene>
<dbReference type="AlphaFoldDB" id="A1DL14"/>
<sequence>MHIPDRRGVVAEVAAKHHLTLTAQEKSLLSSFISAALKWRLLATIVLSQGSCANCLWNGKSAKCNYYLSHTQGWNSDDSVTILQAGGLLQALGSSPTLRDIPPQVEEVVNDPIEEQSNVSRASHTPHKSTTPPSASVTAHTPSVEAGAGRISRRSSAVKPSVIKGSSSMIDKGEGFLSKRPRETPSFGSTPSKKRRRNPLDGEVLPWPVSMVDFEDLDRLRLTFN</sequence>
<protein>
    <submittedName>
        <fullName evidence="2">Uncharacterized protein</fullName>
    </submittedName>
</protein>